<feature type="non-terminal residue" evidence="1">
    <location>
        <position position="212"/>
    </location>
</feature>
<evidence type="ECO:0000313" key="1">
    <source>
        <dbReference type="EMBL" id="EPS97902.1"/>
    </source>
</evidence>
<dbReference type="InParanoid" id="S8DZA9"/>
<keyword evidence="2" id="KW-1185">Reference proteome</keyword>
<reference evidence="1 2" key="1">
    <citation type="journal article" date="2012" name="Science">
        <title>The Paleozoic origin of enzymatic lignin decomposition reconstructed from 31 fungal genomes.</title>
        <authorList>
            <person name="Floudas D."/>
            <person name="Binder M."/>
            <person name="Riley R."/>
            <person name="Barry K."/>
            <person name="Blanchette R.A."/>
            <person name="Henrissat B."/>
            <person name="Martinez A.T."/>
            <person name="Otillar R."/>
            <person name="Spatafora J.W."/>
            <person name="Yadav J.S."/>
            <person name="Aerts A."/>
            <person name="Benoit I."/>
            <person name="Boyd A."/>
            <person name="Carlson A."/>
            <person name="Copeland A."/>
            <person name="Coutinho P.M."/>
            <person name="de Vries R.P."/>
            <person name="Ferreira P."/>
            <person name="Findley K."/>
            <person name="Foster B."/>
            <person name="Gaskell J."/>
            <person name="Glotzer D."/>
            <person name="Gorecki P."/>
            <person name="Heitman J."/>
            <person name="Hesse C."/>
            <person name="Hori C."/>
            <person name="Igarashi K."/>
            <person name="Jurgens J.A."/>
            <person name="Kallen N."/>
            <person name="Kersten P."/>
            <person name="Kohler A."/>
            <person name="Kuees U."/>
            <person name="Kumar T.K.A."/>
            <person name="Kuo A."/>
            <person name="LaButti K."/>
            <person name="Larrondo L.F."/>
            <person name="Lindquist E."/>
            <person name="Ling A."/>
            <person name="Lombard V."/>
            <person name="Lucas S."/>
            <person name="Lundell T."/>
            <person name="Martin R."/>
            <person name="McLaughlin D.J."/>
            <person name="Morgenstern I."/>
            <person name="Morin E."/>
            <person name="Murat C."/>
            <person name="Nagy L.G."/>
            <person name="Nolan M."/>
            <person name="Ohm R.A."/>
            <person name="Patyshakuliyeva A."/>
            <person name="Rokas A."/>
            <person name="Ruiz-Duenas F.J."/>
            <person name="Sabat G."/>
            <person name="Salamov A."/>
            <person name="Samejima M."/>
            <person name="Schmutz J."/>
            <person name="Slot J.C."/>
            <person name="St John F."/>
            <person name="Stenlid J."/>
            <person name="Sun H."/>
            <person name="Sun S."/>
            <person name="Syed K."/>
            <person name="Tsang A."/>
            <person name="Wiebenga A."/>
            <person name="Young D."/>
            <person name="Pisabarro A."/>
            <person name="Eastwood D.C."/>
            <person name="Martin F."/>
            <person name="Cullen D."/>
            <person name="Grigoriev I.V."/>
            <person name="Hibbett D.S."/>
        </authorList>
    </citation>
    <scope>NUCLEOTIDE SEQUENCE</scope>
    <source>
        <strain evidence="2">FP-58527</strain>
    </source>
</reference>
<dbReference type="STRING" id="743788.S8DZA9"/>
<proteinExistence type="predicted"/>
<dbReference type="AlphaFoldDB" id="S8DZA9"/>
<dbReference type="EMBL" id="KE504171">
    <property type="protein sequence ID" value="EPS97902.1"/>
    <property type="molecule type" value="Genomic_DNA"/>
</dbReference>
<evidence type="ECO:0000313" key="2">
    <source>
        <dbReference type="Proteomes" id="UP000015241"/>
    </source>
</evidence>
<sequence length="212" mass="24625">MPHPPISYRKTNTRYWYSQNMGRGAKRKVLPRQYQQVFANKQITCVEYETISDDQEREIFQRVQLGVALTPAERLQALTGIRPTLVRQIQQKILGDHGFGSDLDWANGRGRDFQCLTSIVYLIEQQTETFPGVSTLERWLTSVTALPVKFESEIMETFTIWVNMVRDKQYNMPFSKPTKVSPIEFTLIGLLIHKYKATMSLMQLSNAIWAMR</sequence>
<dbReference type="OrthoDB" id="5419821at2759"/>
<name>S8DZA9_FOMSC</name>
<dbReference type="PANTHER" id="PTHR39639:SF1">
    <property type="entry name" value="DUF262 DOMAIN-CONTAINING PROTEIN"/>
    <property type="match status" value="1"/>
</dbReference>
<dbReference type="PANTHER" id="PTHR39639">
    <property type="entry name" value="CHROMOSOME 16, WHOLE GENOME SHOTGUN SEQUENCE"/>
    <property type="match status" value="1"/>
</dbReference>
<gene>
    <name evidence="1" type="ORF">FOMPIDRAFT_1127576</name>
</gene>
<dbReference type="eggNOG" id="ENOG502S229">
    <property type="taxonomic scope" value="Eukaryota"/>
</dbReference>
<dbReference type="HOGENOM" id="CLU_1280431_0_0_1"/>
<protein>
    <submittedName>
        <fullName evidence="1">Uncharacterized protein</fullName>
    </submittedName>
</protein>
<dbReference type="Proteomes" id="UP000015241">
    <property type="component" value="Unassembled WGS sequence"/>
</dbReference>
<accession>S8DZA9</accession>
<organism evidence="1 2">
    <name type="scientific">Fomitopsis schrenkii</name>
    <name type="common">Brown rot fungus</name>
    <dbReference type="NCBI Taxonomy" id="2126942"/>
    <lineage>
        <taxon>Eukaryota</taxon>
        <taxon>Fungi</taxon>
        <taxon>Dikarya</taxon>
        <taxon>Basidiomycota</taxon>
        <taxon>Agaricomycotina</taxon>
        <taxon>Agaricomycetes</taxon>
        <taxon>Polyporales</taxon>
        <taxon>Fomitopsis</taxon>
    </lineage>
</organism>